<keyword evidence="3" id="KW-0285">Flavoprotein</keyword>
<dbReference type="OrthoDB" id="2588832at2759"/>
<evidence type="ECO:0000259" key="6">
    <source>
        <dbReference type="PROSITE" id="PS50255"/>
    </source>
</evidence>
<dbReference type="GO" id="GO:0033539">
    <property type="term" value="P:fatty acid beta-oxidation using acyl-CoA dehydrogenase"/>
    <property type="evidence" value="ECO:0007669"/>
    <property type="project" value="TreeGrafter"/>
</dbReference>
<keyword evidence="8" id="KW-1185">Reference proteome</keyword>
<dbReference type="STRING" id="139420.A0A371DYG8"/>
<dbReference type="Pfam" id="PF00173">
    <property type="entry name" value="Cyt-b5"/>
    <property type="match status" value="1"/>
</dbReference>
<dbReference type="GO" id="GO:0003995">
    <property type="term" value="F:acyl-CoA dehydrogenase activity"/>
    <property type="evidence" value="ECO:0007669"/>
    <property type="project" value="InterPro"/>
</dbReference>
<dbReference type="Pfam" id="PF02770">
    <property type="entry name" value="Acyl-CoA_dh_M"/>
    <property type="match status" value="1"/>
</dbReference>
<evidence type="ECO:0000256" key="4">
    <source>
        <dbReference type="ARBA" id="ARBA00022827"/>
    </source>
</evidence>
<organism evidence="7 8">
    <name type="scientific">Lentinus brumalis</name>
    <dbReference type="NCBI Taxonomy" id="2498619"/>
    <lineage>
        <taxon>Eukaryota</taxon>
        <taxon>Fungi</taxon>
        <taxon>Dikarya</taxon>
        <taxon>Basidiomycota</taxon>
        <taxon>Agaricomycotina</taxon>
        <taxon>Agaricomycetes</taxon>
        <taxon>Polyporales</taxon>
        <taxon>Polyporaceae</taxon>
        <taxon>Lentinus</taxon>
    </lineage>
</organism>
<dbReference type="InterPro" id="IPR009075">
    <property type="entry name" value="AcylCo_DH/oxidase_C"/>
</dbReference>
<dbReference type="PANTHER" id="PTHR48083:SF28">
    <property type="entry name" value="ACYL-COA DEHYDROGENASE FAMILY PROTEIN (AFU_ORTHOLOGUE AFUA_6G10880)-RELATED"/>
    <property type="match status" value="1"/>
</dbReference>
<dbReference type="InterPro" id="IPR009100">
    <property type="entry name" value="AcylCoA_DH/oxidase_NM_dom_sf"/>
</dbReference>
<keyword evidence="5" id="KW-0560">Oxidoreductase</keyword>
<dbReference type="PROSITE" id="PS50255">
    <property type="entry name" value="CYTOCHROME_B5_2"/>
    <property type="match status" value="1"/>
</dbReference>
<keyword evidence="4" id="KW-0274">FAD</keyword>
<dbReference type="PANTHER" id="PTHR48083">
    <property type="entry name" value="MEDIUM-CHAIN SPECIFIC ACYL-COA DEHYDROGENASE, MITOCHONDRIAL-RELATED"/>
    <property type="match status" value="1"/>
</dbReference>
<dbReference type="Gene3D" id="1.20.140.10">
    <property type="entry name" value="Butyryl-CoA Dehydrogenase, subunit A, domain 3"/>
    <property type="match status" value="1"/>
</dbReference>
<evidence type="ECO:0000256" key="1">
    <source>
        <dbReference type="ARBA" id="ARBA00001974"/>
    </source>
</evidence>
<dbReference type="SUPFAM" id="SSF47203">
    <property type="entry name" value="Acyl-CoA dehydrogenase C-terminal domain-like"/>
    <property type="match status" value="1"/>
</dbReference>
<dbReference type="InterPro" id="IPR036250">
    <property type="entry name" value="AcylCo_DH-like_C"/>
</dbReference>
<dbReference type="Gene3D" id="2.40.110.10">
    <property type="entry name" value="Butyryl-CoA Dehydrogenase, subunit A, domain 2"/>
    <property type="match status" value="1"/>
</dbReference>
<evidence type="ECO:0000256" key="2">
    <source>
        <dbReference type="ARBA" id="ARBA00009347"/>
    </source>
</evidence>
<gene>
    <name evidence="7" type="ORF">OH76DRAFT_1368787</name>
</gene>
<dbReference type="InterPro" id="IPR050741">
    <property type="entry name" value="Acyl-CoA_dehydrogenase"/>
</dbReference>
<comment type="similarity">
    <text evidence="2">Belongs to the acyl-CoA dehydrogenase family.</text>
</comment>
<dbReference type="InterPro" id="IPR001199">
    <property type="entry name" value="Cyt_B5-like_heme/steroid-bd"/>
</dbReference>
<evidence type="ECO:0000256" key="5">
    <source>
        <dbReference type="ARBA" id="ARBA00023002"/>
    </source>
</evidence>
<dbReference type="InterPro" id="IPR037069">
    <property type="entry name" value="AcylCoA_DH/ox_N_sf"/>
</dbReference>
<dbReference type="Pfam" id="PF00441">
    <property type="entry name" value="Acyl-CoA_dh_1"/>
    <property type="match status" value="1"/>
</dbReference>
<dbReference type="GO" id="GO:0005737">
    <property type="term" value="C:cytoplasm"/>
    <property type="evidence" value="ECO:0007669"/>
    <property type="project" value="TreeGrafter"/>
</dbReference>
<dbReference type="InterPro" id="IPR046373">
    <property type="entry name" value="Acyl-CoA_Oxase/DH_mid-dom_sf"/>
</dbReference>
<accession>A0A371DYG8</accession>
<reference evidence="7 8" key="1">
    <citation type="journal article" date="2018" name="Biotechnol. Biofuels">
        <title>Integrative visual omics of the white-rot fungus Polyporus brumalis exposes the biotechnological potential of its oxidative enzymes for delignifying raw plant biomass.</title>
        <authorList>
            <person name="Miyauchi S."/>
            <person name="Rancon A."/>
            <person name="Drula E."/>
            <person name="Hage H."/>
            <person name="Chaduli D."/>
            <person name="Favel A."/>
            <person name="Grisel S."/>
            <person name="Henrissat B."/>
            <person name="Herpoel-Gimbert I."/>
            <person name="Ruiz-Duenas F.J."/>
            <person name="Chevret D."/>
            <person name="Hainaut M."/>
            <person name="Lin J."/>
            <person name="Wang M."/>
            <person name="Pangilinan J."/>
            <person name="Lipzen A."/>
            <person name="Lesage-Meessen L."/>
            <person name="Navarro D."/>
            <person name="Riley R."/>
            <person name="Grigoriev I.V."/>
            <person name="Zhou S."/>
            <person name="Raouche S."/>
            <person name="Rosso M.N."/>
        </authorList>
    </citation>
    <scope>NUCLEOTIDE SEQUENCE [LARGE SCALE GENOMIC DNA]</scope>
    <source>
        <strain evidence="7 8">BRFM 1820</strain>
    </source>
</reference>
<dbReference type="EMBL" id="KZ857379">
    <property type="protein sequence ID" value="RDX57548.1"/>
    <property type="molecule type" value="Genomic_DNA"/>
</dbReference>
<dbReference type="AlphaFoldDB" id="A0A371DYG8"/>
<evidence type="ECO:0000256" key="3">
    <source>
        <dbReference type="ARBA" id="ARBA00022630"/>
    </source>
</evidence>
<evidence type="ECO:0000313" key="8">
    <source>
        <dbReference type="Proteomes" id="UP000256964"/>
    </source>
</evidence>
<name>A0A371DYG8_9APHY</name>
<dbReference type="InterPro" id="IPR006091">
    <property type="entry name" value="Acyl-CoA_Oxase/DH_mid-dom"/>
</dbReference>
<sequence>MSKELKVFSREEVAQHNKPNDLWIIVDAKVYDVTKFQNLHPGGISVFHAEDIAGQDATEAFYGLHRHEVILKPQYQRLQIGVLKDEKSVIYSSIPGELSKVPYAEPLGLTPGYHSPYYNDSHRRFQLVVRKFVDEILTPDALAREEDGKRPSISVIQQMAENGILAMTMGPGKHLKGRTLLGGVIKPEEFDRFHELILAQELCRPNCRGYRDGQNSGAMIGLPPIIHFGRPELRDRIVEEVLSGKKFLSLAISEAFAGSDVAGLRTTAKKTEDGKYWIINGTKKWITNGTFSDYFTVGCRTDKGLTVILVERGEGVETKPIKTSYSTAAGTAYITFENVKVPVENTLGPEGGGVFVILSNFNHERWDMCCGGARNMRLIVEECLKWVNQRKAFGKPLHSQAVIRAKLADMIAKTEAAQHWLEHITYQMQHMDYKQQAQQLAGPIGLLKMFITRSAQDIARDAVQIFGGRGITKSGMGKHIEHYHRTVPFDAILGGAEDVLGDLGVRQAIKAMPKNAKL</sequence>
<dbReference type="InterPro" id="IPR006089">
    <property type="entry name" value="Acyl-CoA_DH_CS"/>
</dbReference>
<dbReference type="PROSITE" id="PS00072">
    <property type="entry name" value="ACYL_COA_DH_1"/>
    <property type="match status" value="1"/>
</dbReference>
<dbReference type="SUPFAM" id="SSF56645">
    <property type="entry name" value="Acyl-CoA dehydrogenase NM domain-like"/>
    <property type="match status" value="1"/>
</dbReference>
<proteinExistence type="inferred from homology"/>
<dbReference type="SMART" id="SM01117">
    <property type="entry name" value="Cyt-b5"/>
    <property type="match status" value="1"/>
</dbReference>
<evidence type="ECO:0000313" key="7">
    <source>
        <dbReference type="EMBL" id="RDX57548.1"/>
    </source>
</evidence>
<dbReference type="GO" id="GO:0050660">
    <property type="term" value="F:flavin adenine dinucleotide binding"/>
    <property type="evidence" value="ECO:0007669"/>
    <property type="project" value="InterPro"/>
</dbReference>
<dbReference type="Pfam" id="PF02771">
    <property type="entry name" value="Acyl-CoA_dh_N"/>
    <property type="match status" value="1"/>
</dbReference>
<dbReference type="Gene3D" id="1.10.540.10">
    <property type="entry name" value="Acyl-CoA dehydrogenase/oxidase, N-terminal domain"/>
    <property type="match status" value="1"/>
</dbReference>
<dbReference type="Gene3D" id="3.10.120.10">
    <property type="entry name" value="Cytochrome b5-like heme/steroid binding domain"/>
    <property type="match status" value="1"/>
</dbReference>
<feature type="domain" description="Cytochrome b5 heme-binding" evidence="6">
    <location>
        <begin position="5"/>
        <end position="84"/>
    </location>
</feature>
<dbReference type="Proteomes" id="UP000256964">
    <property type="component" value="Unassembled WGS sequence"/>
</dbReference>
<comment type="cofactor">
    <cofactor evidence="1">
        <name>FAD</name>
        <dbReference type="ChEBI" id="CHEBI:57692"/>
    </cofactor>
</comment>
<dbReference type="InterPro" id="IPR013786">
    <property type="entry name" value="AcylCoA_DH/ox_N"/>
</dbReference>
<dbReference type="SUPFAM" id="SSF55856">
    <property type="entry name" value="Cytochrome b5-like heme/steroid binding domain"/>
    <property type="match status" value="1"/>
</dbReference>
<protein>
    <submittedName>
        <fullName evidence="7">Acyl-CoA dehydrogenase NM domain-like protein</fullName>
    </submittedName>
</protein>
<dbReference type="InterPro" id="IPR036400">
    <property type="entry name" value="Cyt_B5-like_heme/steroid_sf"/>
</dbReference>